<evidence type="ECO:0000313" key="1">
    <source>
        <dbReference type="EMBL" id="KAK9701542.1"/>
    </source>
</evidence>
<dbReference type="Pfam" id="PF05380">
    <property type="entry name" value="Peptidase_A17"/>
    <property type="match status" value="1"/>
</dbReference>
<dbReference type="EMBL" id="JASPKY010000412">
    <property type="protein sequence ID" value="KAK9701542.1"/>
    <property type="molecule type" value="Genomic_DNA"/>
</dbReference>
<dbReference type="AlphaFoldDB" id="A0AAW1JE25"/>
<name>A0AAW1JE25_POPJA</name>
<organism evidence="1 2">
    <name type="scientific">Popillia japonica</name>
    <name type="common">Japanese beetle</name>
    <dbReference type="NCBI Taxonomy" id="7064"/>
    <lineage>
        <taxon>Eukaryota</taxon>
        <taxon>Metazoa</taxon>
        <taxon>Ecdysozoa</taxon>
        <taxon>Arthropoda</taxon>
        <taxon>Hexapoda</taxon>
        <taxon>Insecta</taxon>
        <taxon>Pterygota</taxon>
        <taxon>Neoptera</taxon>
        <taxon>Endopterygota</taxon>
        <taxon>Coleoptera</taxon>
        <taxon>Polyphaga</taxon>
        <taxon>Scarabaeiformia</taxon>
        <taxon>Scarabaeidae</taxon>
        <taxon>Rutelinae</taxon>
        <taxon>Popillia</taxon>
    </lineage>
</organism>
<accession>A0AAW1JE25</accession>
<protein>
    <submittedName>
        <fullName evidence="1">Pao retrotransposon peptidase</fullName>
    </submittedName>
</protein>
<gene>
    <name evidence="1" type="ORF">QE152_g30519</name>
</gene>
<sequence length="134" mass="15100">MGRIYDPLGILGSFIIKVKILLQLIWKLKIDWDVELPPEYYTALKLWCNDLAKLTSCDIPRNIMLIVDSKFELHIFADASNIAYGTVAYVREIFGNNMSVKVLIAKNRGAPIKGNKTVELSLQRLELTTALCAS</sequence>
<dbReference type="InterPro" id="IPR008042">
    <property type="entry name" value="Retrotrans_Pao"/>
</dbReference>
<reference evidence="1 2" key="1">
    <citation type="journal article" date="2024" name="BMC Genomics">
        <title>De novo assembly and annotation of Popillia japonica's genome with initial clues to its potential as an invasive pest.</title>
        <authorList>
            <person name="Cucini C."/>
            <person name="Boschi S."/>
            <person name="Funari R."/>
            <person name="Cardaioli E."/>
            <person name="Iannotti N."/>
            <person name="Marturano G."/>
            <person name="Paoli F."/>
            <person name="Bruttini M."/>
            <person name="Carapelli A."/>
            <person name="Frati F."/>
            <person name="Nardi F."/>
        </authorList>
    </citation>
    <scope>NUCLEOTIDE SEQUENCE [LARGE SCALE GENOMIC DNA]</scope>
    <source>
        <strain evidence="1">DMR45628</strain>
    </source>
</reference>
<keyword evidence="2" id="KW-1185">Reference proteome</keyword>
<evidence type="ECO:0000313" key="2">
    <source>
        <dbReference type="Proteomes" id="UP001458880"/>
    </source>
</evidence>
<proteinExistence type="predicted"/>
<dbReference type="PANTHER" id="PTHR47331">
    <property type="entry name" value="PHD-TYPE DOMAIN-CONTAINING PROTEIN"/>
    <property type="match status" value="1"/>
</dbReference>
<comment type="caution">
    <text evidence="1">The sequence shown here is derived from an EMBL/GenBank/DDBJ whole genome shotgun (WGS) entry which is preliminary data.</text>
</comment>
<dbReference type="Proteomes" id="UP001458880">
    <property type="component" value="Unassembled WGS sequence"/>
</dbReference>